<reference evidence="1 2" key="1">
    <citation type="submission" date="2019-04" db="EMBL/GenBank/DDBJ databases">
        <title>Microbes associate with the intestines of laboratory mice.</title>
        <authorList>
            <person name="Navarre W."/>
            <person name="Wong E."/>
            <person name="Huang K."/>
            <person name="Tropini C."/>
            <person name="Ng K."/>
            <person name="Yu B."/>
        </authorList>
    </citation>
    <scope>NUCLEOTIDE SEQUENCE [LARGE SCALE GENOMIC DNA]</scope>
    <source>
        <strain evidence="1 2">NM50_B9-20</strain>
    </source>
</reference>
<dbReference type="SUPFAM" id="SSF56784">
    <property type="entry name" value="HAD-like"/>
    <property type="match status" value="1"/>
</dbReference>
<gene>
    <name evidence="1" type="ORF">E5347_10790</name>
</gene>
<protein>
    <submittedName>
        <fullName evidence="1">HAD family phosphatase</fullName>
    </submittedName>
</protein>
<dbReference type="NCBIfam" id="TIGR00099">
    <property type="entry name" value="Cof-subfamily"/>
    <property type="match status" value="1"/>
</dbReference>
<dbReference type="InterPro" id="IPR036412">
    <property type="entry name" value="HAD-like_sf"/>
</dbReference>
<dbReference type="NCBIfam" id="TIGR01484">
    <property type="entry name" value="HAD-SF-IIB"/>
    <property type="match status" value="1"/>
</dbReference>
<accession>A0A4S2DI26</accession>
<dbReference type="Pfam" id="PF08282">
    <property type="entry name" value="Hydrolase_3"/>
    <property type="match status" value="1"/>
</dbReference>
<dbReference type="OrthoDB" id="9781413at2"/>
<dbReference type="SFLD" id="SFLDG01140">
    <property type="entry name" value="C2.B:_Phosphomannomutase_and_P"/>
    <property type="match status" value="1"/>
</dbReference>
<dbReference type="PANTHER" id="PTHR10000">
    <property type="entry name" value="PHOSPHOSERINE PHOSPHATASE"/>
    <property type="match status" value="1"/>
</dbReference>
<dbReference type="RefSeq" id="WP_136007241.1">
    <property type="nucleotide sequence ID" value="NZ_SRYR01000005.1"/>
</dbReference>
<dbReference type="InterPro" id="IPR023214">
    <property type="entry name" value="HAD_sf"/>
</dbReference>
<dbReference type="InterPro" id="IPR006379">
    <property type="entry name" value="HAD-SF_hydro_IIB"/>
</dbReference>
<dbReference type="InterPro" id="IPR000150">
    <property type="entry name" value="Cof"/>
</dbReference>
<evidence type="ECO:0000313" key="2">
    <source>
        <dbReference type="Proteomes" id="UP000306888"/>
    </source>
</evidence>
<dbReference type="EMBL" id="SRYR01000005">
    <property type="protein sequence ID" value="TGY41798.1"/>
    <property type="molecule type" value="Genomic_DNA"/>
</dbReference>
<dbReference type="GO" id="GO:0005829">
    <property type="term" value="C:cytosol"/>
    <property type="evidence" value="ECO:0007669"/>
    <property type="project" value="TreeGrafter"/>
</dbReference>
<name>A0A4S2DI26_9CLOT</name>
<dbReference type="Gene3D" id="3.40.50.1000">
    <property type="entry name" value="HAD superfamily/HAD-like"/>
    <property type="match status" value="1"/>
</dbReference>
<dbReference type="Proteomes" id="UP000306888">
    <property type="component" value="Unassembled WGS sequence"/>
</dbReference>
<keyword evidence="2" id="KW-1185">Reference proteome</keyword>
<comment type="caution">
    <text evidence="1">The sequence shown here is derived from an EMBL/GenBank/DDBJ whole genome shotgun (WGS) entry which is preliminary data.</text>
</comment>
<dbReference type="PANTHER" id="PTHR10000:SF8">
    <property type="entry name" value="HAD SUPERFAMILY HYDROLASE-LIKE, TYPE 3"/>
    <property type="match status" value="1"/>
</dbReference>
<evidence type="ECO:0000313" key="1">
    <source>
        <dbReference type="EMBL" id="TGY41798.1"/>
    </source>
</evidence>
<dbReference type="SFLD" id="SFLDS00003">
    <property type="entry name" value="Haloacid_Dehalogenase"/>
    <property type="match status" value="1"/>
</dbReference>
<dbReference type="GO" id="GO:0000287">
    <property type="term" value="F:magnesium ion binding"/>
    <property type="evidence" value="ECO:0007669"/>
    <property type="project" value="TreeGrafter"/>
</dbReference>
<dbReference type="Gene3D" id="3.30.1240.10">
    <property type="match status" value="1"/>
</dbReference>
<dbReference type="CDD" id="cd07516">
    <property type="entry name" value="HAD_Pase"/>
    <property type="match status" value="1"/>
</dbReference>
<sequence length="291" mass="32405">MKIKLIALDLDGTLLDSNGIISNKTCDAIKEAIKKGIEIVPATGRNIGLICEEIKVIDGIRYAITSNGAAVIDLREERVIFSNFINSDILKRIIDLIKNYPIVIELYADGHAYVDKDVFDNPEKYNLNENQIHLMSYNHILIDNFFDLIDESKDINWIKCVEKINIPFLNEDIKKKVLKSLSNEFDELKITSSGKDNIEINISSANKGNGLEKLVNILGIRLEEVAAIGDNNNDIEMIERSGLGIAMGNAIDEIKNKADYVTVDNDKNGAAEAIIKILDNDIESISISNIN</sequence>
<organism evidence="1 2">
    <name type="scientific">Clostridium sartagoforme</name>
    <dbReference type="NCBI Taxonomy" id="84031"/>
    <lineage>
        <taxon>Bacteria</taxon>
        <taxon>Bacillati</taxon>
        <taxon>Bacillota</taxon>
        <taxon>Clostridia</taxon>
        <taxon>Eubacteriales</taxon>
        <taxon>Clostridiaceae</taxon>
        <taxon>Clostridium</taxon>
    </lineage>
</organism>
<proteinExistence type="predicted"/>
<dbReference type="AlphaFoldDB" id="A0A4S2DI26"/>
<dbReference type="GO" id="GO:0016791">
    <property type="term" value="F:phosphatase activity"/>
    <property type="evidence" value="ECO:0007669"/>
    <property type="project" value="TreeGrafter"/>
</dbReference>